<dbReference type="EMBL" id="JASBWR010000057">
    <property type="protein sequence ID" value="KAJ9101493.1"/>
    <property type="molecule type" value="Genomic_DNA"/>
</dbReference>
<evidence type="ECO:0000313" key="2">
    <source>
        <dbReference type="Proteomes" id="UP001241377"/>
    </source>
</evidence>
<sequence length="619" mass="68112">MPSSKNSDTASNKASSTSAKQAGPIRTTTSLEVDSSRLVSASDTILTPVESATAAMIDVSSWAQRGLVLENKEIRRSLEMLKSGHAAQLAQINKRHKTEKEELEVKLQAEVYRQVAQQRTVDQLAAQVKHLQEENGKLVGNMEELAMELTNKAEQNAILQQDCEDLKKALVEVNKQNDHLEIQYEQLKSRDSRVTAMVNEQHDKIIRLSQAYNELEDHEKRSSETARMAEKEVERLKRRLSSILATLAKVVGENQDEQLLDTSARTEEKGGTEPPERRVNTKISKEPGLLPSAHNAKSSQRLTSVEGDATERHTSRDHPPSVTKQTDETMHTFQSAMALRRMPEFGLSPKSQTRSAIVRAKRRRIVSDPESAQRLGHATEIQVKREPERSRLTIASNDTIDQPLVEKTLDSGSAMEIEVLVPMNTDTAGTASLLEEGEDSPERAAVESAIGAQEEEGTMLGIVEDGMHKRHGSKRRPRRTYGKKRHAEDTDEPTPAHGETPTRSSLSTSAARRGVENVLLSTPQSEKFIGTTSTPHTPSYATRARITKPTKDGSQPGHSKGAHSSPSLIGRLHGKGNVDSVEEKSSPAVVKVKEEAADPAMDGRPRIVGGDDEDDPLCI</sequence>
<name>A0ACC2VQU7_9TREE</name>
<organism evidence="1 2">
    <name type="scientific">Naganishia cerealis</name>
    <dbReference type="NCBI Taxonomy" id="610337"/>
    <lineage>
        <taxon>Eukaryota</taxon>
        <taxon>Fungi</taxon>
        <taxon>Dikarya</taxon>
        <taxon>Basidiomycota</taxon>
        <taxon>Agaricomycotina</taxon>
        <taxon>Tremellomycetes</taxon>
        <taxon>Filobasidiales</taxon>
        <taxon>Filobasidiaceae</taxon>
        <taxon>Naganishia</taxon>
    </lineage>
</organism>
<protein>
    <submittedName>
        <fullName evidence="1">Uncharacterized protein</fullName>
    </submittedName>
</protein>
<keyword evidence="2" id="KW-1185">Reference proteome</keyword>
<gene>
    <name evidence="1" type="ORF">QFC19_005144</name>
</gene>
<accession>A0ACC2VQU7</accession>
<proteinExistence type="predicted"/>
<evidence type="ECO:0000313" key="1">
    <source>
        <dbReference type="EMBL" id="KAJ9101493.1"/>
    </source>
</evidence>
<comment type="caution">
    <text evidence="1">The sequence shown here is derived from an EMBL/GenBank/DDBJ whole genome shotgun (WGS) entry which is preliminary data.</text>
</comment>
<dbReference type="Proteomes" id="UP001241377">
    <property type="component" value="Unassembled WGS sequence"/>
</dbReference>
<reference evidence="1" key="1">
    <citation type="submission" date="2023-04" db="EMBL/GenBank/DDBJ databases">
        <title>Draft Genome sequencing of Naganishia species isolated from polar environments using Oxford Nanopore Technology.</title>
        <authorList>
            <person name="Leo P."/>
            <person name="Venkateswaran K."/>
        </authorList>
    </citation>
    <scope>NUCLEOTIDE SEQUENCE</scope>
    <source>
        <strain evidence="1">MNA-CCFEE 5261</strain>
    </source>
</reference>